<dbReference type="Proteomes" id="UP000655225">
    <property type="component" value="Unassembled WGS sequence"/>
</dbReference>
<protein>
    <submittedName>
        <fullName evidence="12">Uncharacterized protein</fullName>
    </submittedName>
</protein>
<keyword evidence="9" id="KW-0812">Transmembrane</keyword>
<comment type="similarity">
    <text evidence="2">Belongs to the ARR-like family.</text>
</comment>
<evidence type="ECO:0000256" key="3">
    <source>
        <dbReference type="ARBA" id="ARBA00023012"/>
    </source>
</evidence>
<dbReference type="Pfam" id="PF00072">
    <property type="entry name" value="Response_reg"/>
    <property type="match status" value="1"/>
</dbReference>
<comment type="caution">
    <text evidence="6">Lacks conserved residue(s) required for the propagation of feature annotation.</text>
</comment>
<evidence type="ECO:0000256" key="5">
    <source>
        <dbReference type="ARBA" id="ARBA00023242"/>
    </source>
</evidence>
<comment type="subcellular location">
    <subcellularLocation>
        <location evidence="1 7">Nucleus</location>
    </subcellularLocation>
</comment>
<evidence type="ECO:0000256" key="8">
    <source>
        <dbReference type="SAM" id="MobiDB-lite"/>
    </source>
</evidence>
<keyword evidence="5 7" id="KW-0539">Nucleus</keyword>
<feature type="region of interest" description="Disordered" evidence="8">
    <location>
        <begin position="262"/>
        <end position="282"/>
    </location>
</feature>
<dbReference type="InterPro" id="IPR001789">
    <property type="entry name" value="Sig_transdc_resp-reg_receiver"/>
</dbReference>
<reference evidence="12 13" key="1">
    <citation type="submission" date="2020-04" db="EMBL/GenBank/DDBJ databases">
        <title>Plant Genome Project.</title>
        <authorList>
            <person name="Zhang R.-G."/>
        </authorList>
    </citation>
    <scope>NUCLEOTIDE SEQUENCE [LARGE SCALE GENOMIC DNA]</scope>
    <source>
        <strain evidence="12">YNK0</strain>
        <tissue evidence="12">Leaf</tissue>
    </source>
</reference>
<evidence type="ECO:0000256" key="4">
    <source>
        <dbReference type="ARBA" id="ARBA00023108"/>
    </source>
</evidence>
<dbReference type="InterPro" id="IPR011006">
    <property type="entry name" value="CheY-like_superfamily"/>
</dbReference>
<feature type="domain" description="CCT" evidence="11">
    <location>
        <begin position="809"/>
        <end position="851"/>
    </location>
</feature>
<comment type="caution">
    <text evidence="12">The sequence shown here is derived from an EMBL/GenBank/DDBJ whole genome shotgun (WGS) entry which is preliminary data.</text>
</comment>
<dbReference type="PANTHER" id="PTHR43874:SF117">
    <property type="entry name" value="TWO-COMPONENT RESPONSE REGULATOR-LIKE APRR3"/>
    <property type="match status" value="1"/>
</dbReference>
<sequence>MKAMALEYLASYYCRHRLCQLLSSSLPATVIAVVVAISVAVPRLSPLATTRRPQLTWIREEAVGASRQVGVSTSRAMERRAVNRSPNGPLKSRATGEVKMIRWERFLHRRFLRVLLVENDDSTRHIVAALLRKCSYQVAAVADGLKAWEVLKEKHYNFDLVLTEVEMPSLSGITLLSKIMNNEICKNIPVIMMSSNDSTGVVFKCMLNGAVDFLVKPVRKNELRNLWQHVWRKNCSSICGKGYENRNPEQTKLEALSEIEVTSDNGSANAGKRPKARNSSDKGSDTQVIILIYSLKTNVDVVVSYDVSAVQSSCSKPETEIESVWKQGVPLETECRSFPEETDSKLLHNNYMAKVATTSSMHENGKAKETSKGIEIEVTPSSHKVVSTKTIWEKNAFYDGSPCREEDPTSMRSKDGAYIGPESLDQVQIRNQPSQEIIDFIGTSTTKRNQPSQGIIDFIETSTTEQCNYTILENNDNREDISREAAKTFNVRSSISGSGSSPLLELSLRNPELKGQYEEVFQQKHILNHSDASPFTRYGSKVIHLSRPTSGPSSTSLCISTSESGAVNCHMHSGADNRKNIPFPLKEKLMSSKGTGGEALTYCQLSTGTNEEDPATPTPIALREKSSFGHSSSEKMAFPHPQPGVTPIPIPVGTIPFQSLCAGYGAMLRPIFHQEQCIPLSGSFKMEKKTEVFPSNTCTHNCDHVTNNIQDVNCLHCVKYCHPRQLNHGMKEQRVEIELKDPRVVLHTPTEMANQTGYCSHGITDASRSNGSNEDKSAAANTGAALESGNEVGFQNCNSKGLDREVARREAALTRFRLKRKDRCFGKKVRYHSRKKLAEERPRLKGQFVRQSVAESTAVADESDN</sequence>
<evidence type="ECO:0000256" key="6">
    <source>
        <dbReference type="PROSITE-ProRule" id="PRU00169"/>
    </source>
</evidence>
<evidence type="ECO:0000259" key="11">
    <source>
        <dbReference type="PROSITE" id="PS51017"/>
    </source>
</evidence>
<keyword evidence="9" id="KW-0472">Membrane</keyword>
<dbReference type="SMART" id="SM00448">
    <property type="entry name" value="REC"/>
    <property type="match status" value="1"/>
</dbReference>
<keyword evidence="3" id="KW-0902">Two-component regulatory system</keyword>
<evidence type="ECO:0000256" key="1">
    <source>
        <dbReference type="ARBA" id="ARBA00004123"/>
    </source>
</evidence>
<evidence type="ECO:0000256" key="9">
    <source>
        <dbReference type="SAM" id="Phobius"/>
    </source>
</evidence>
<dbReference type="GO" id="GO:0009736">
    <property type="term" value="P:cytokinin-activated signaling pathway"/>
    <property type="evidence" value="ECO:0007669"/>
    <property type="project" value="InterPro"/>
</dbReference>
<proteinExistence type="inferred from homology"/>
<evidence type="ECO:0000259" key="10">
    <source>
        <dbReference type="PROSITE" id="PS50110"/>
    </source>
</evidence>
<keyword evidence="9" id="KW-1133">Transmembrane helix</keyword>
<evidence type="ECO:0000313" key="12">
    <source>
        <dbReference type="EMBL" id="KAF8403372.1"/>
    </source>
</evidence>
<name>A0A834ZIP1_TETSI</name>
<evidence type="ECO:0000313" key="13">
    <source>
        <dbReference type="Proteomes" id="UP000655225"/>
    </source>
</evidence>
<dbReference type="OrthoDB" id="60033at2759"/>
<dbReference type="GO" id="GO:0048511">
    <property type="term" value="P:rhythmic process"/>
    <property type="evidence" value="ECO:0007669"/>
    <property type="project" value="UniProtKB-KW"/>
</dbReference>
<dbReference type="PANTHER" id="PTHR43874">
    <property type="entry name" value="TWO-COMPONENT RESPONSE REGULATOR"/>
    <property type="match status" value="1"/>
</dbReference>
<dbReference type="SUPFAM" id="SSF52172">
    <property type="entry name" value="CheY-like"/>
    <property type="match status" value="1"/>
</dbReference>
<evidence type="ECO:0000256" key="2">
    <source>
        <dbReference type="ARBA" id="ARBA00010330"/>
    </source>
</evidence>
<dbReference type="Gene3D" id="3.40.50.2300">
    <property type="match status" value="1"/>
</dbReference>
<dbReference type="PROSITE" id="PS51017">
    <property type="entry name" value="CCT"/>
    <property type="match status" value="1"/>
</dbReference>
<dbReference type="InterPro" id="IPR045279">
    <property type="entry name" value="ARR-like"/>
</dbReference>
<accession>A0A834ZIP1</accession>
<dbReference type="EMBL" id="JABCRI010000007">
    <property type="protein sequence ID" value="KAF8403372.1"/>
    <property type="molecule type" value="Genomic_DNA"/>
</dbReference>
<gene>
    <name evidence="12" type="ORF">HHK36_011474</name>
</gene>
<feature type="transmembrane region" description="Helical" evidence="9">
    <location>
        <begin position="21"/>
        <end position="41"/>
    </location>
</feature>
<feature type="domain" description="Response regulatory" evidence="10">
    <location>
        <begin position="113"/>
        <end position="231"/>
    </location>
</feature>
<dbReference type="InterPro" id="IPR010402">
    <property type="entry name" value="CCT_domain"/>
</dbReference>
<dbReference type="AlphaFoldDB" id="A0A834ZIP1"/>
<dbReference type="GO" id="GO:0005634">
    <property type="term" value="C:nucleus"/>
    <property type="evidence" value="ECO:0007669"/>
    <property type="project" value="UniProtKB-SubCell"/>
</dbReference>
<evidence type="ECO:0000256" key="7">
    <source>
        <dbReference type="PROSITE-ProRule" id="PRU00357"/>
    </source>
</evidence>
<organism evidence="12 13">
    <name type="scientific">Tetracentron sinense</name>
    <name type="common">Spur-leaf</name>
    <dbReference type="NCBI Taxonomy" id="13715"/>
    <lineage>
        <taxon>Eukaryota</taxon>
        <taxon>Viridiplantae</taxon>
        <taxon>Streptophyta</taxon>
        <taxon>Embryophyta</taxon>
        <taxon>Tracheophyta</taxon>
        <taxon>Spermatophyta</taxon>
        <taxon>Magnoliopsida</taxon>
        <taxon>Trochodendrales</taxon>
        <taxon>Trochodendraceae</taxon>
        <taxon>Tetracentron</taxon>
    </lineage>
</organism>
<keyword evidence="4" id="KW-0090">Biological rhythms</keyword>
<dbReference type="Pfam" id="PF06203">
    <property type="entry name" value="CCT"/>
    <property type="match status" value="1"/>
</dbReference>
<dbReference type="PROSITE" id="PS50110">
    <property type="entry name" value="RESPONSE_REGULATORY"/>
    <property type="match status" value="1"/>
</dbReference>
<dbReference type="CDD" id="cd17582">
    <property type="entry name" value="psREC_PRR"/>
    <property type="match status" value="1"/>
</dbReference>
<keyword evidence="13" id="KW-1185">Reference proteome</keyword>
<dbReference type="OMA" id="HYGAIMQ"/>
<dbReference type="GO" id="GO:0000160">
    <property type="term" value="P:phosphorelay signal transduction system"/>
    <property type="evidence" value="ECO:0007669"/>
    <property type="project" value="UniProtKB-KW"/>
</dbReference>